<dbReference type="AlphaFoldDB" id="A0A9P4TE70"/>
<evidence type="ECO:0000256" key="1">
    <source>
        <dbReference type="SAM" id="MobiDB-lite"/>
    </source>
</evidence>
<reference evidence="2" key="1">
    <citation type="submission" date="2019-04" db="EMBL/GenBank/DDBJ databases">
        <title>Sequencing of skin fungus with MAO and IRED activity.</title>
        <authorList>
            <person name="Marsaioli A.J."/>
            <person name="Bonatto J.M.C."/>
            <person name="Reis Junior O."/>
        </authorList>
    </citation>
    <scope>NUCLEOTIDE SEQUENCE</scope>
    <source>
        <strain evidence="2">30M1</strain>
    </source>
</reference>
<accession>A0A9P4TE70</accession>
<feature type="region of interest" description="Disordered" evidence="1">
    <location>
        <begin position="274"/>
        <end position="296"/>
    </location>
</feature>
<organism evidence="2 3">
    <name type="scientific">Curvularia kusanoi</name>
    <name type="common">Cochliobolus kusanoi</name>
    <dbReference type="NCBI Taxonomy" id="90978"/>
    <lineage>
        <taxon>Eukaryota</taxon>
        <taxon>Fungi</taxon>
        <taxon>Dikarya</taxon>
        <taxon>Ascomycota</taxon>
        <taxon>Pezizomycotina</taxon>
        <taxon>Dothideomycetes</taxon>
        <taxon>Pleosporomycetidae</taxon>
        <taxon>Pleosporales</taxon>
        <taxon>Pleosporineae</taxon>
        <taxon>Pleosporaceae</taxon>
        <taxon>Curvularia</taxon>
    </lineage>
</organism>
<sequence length="353" mass="38961">MPGADTSHRRPSITLGVTQLVHHLRHALHIQDIRQAPGPPSAPSTRPLSDRHRPLIPQEQQEAPTLNSSCELVGVLEKGEYTEPRPAEIKTRRSSMMAEADGGSKKRLSEEGTELMTSGRHVRRSQSEQQFSQVHQVQMCGKDDFPTTSPMADLMRPLPAPPLEVTSPSVVHSIPSTPILLDDTADRFITLTETTSSQTPPEYACWSWNSALTAILASPNVDISVSAAVRSRAPNYQTSSDADGEEQVDMRAVRVVPNFSYPLASARWYGSWDDADPPKPLKRRRPSCSVGDDMGSLFPDPSLVPKRLRLKGEKATDASSELGRVLDPDQVRMYRQIMRHNPTFTNPFEGGGE</sequence>
<keyword evidence="3" id="KW-1185">Reference proteome</keyword>
<feature type="region of interest" description="Disordered" evidence="1">
    <location>
        <begin position="32"/>
        <end position="52"/>
    </location>
</feature>
<proteinExistence type="predicted"/>
<evidence type="ECO:0000313" key="3">
    <source>
        <dbReference type="Proteomes" id="UP000801428"/>
    </source>
</evidence>
<dbReference type="OrthoDB" id="3796571at2759"/>
<dbReference type="EMBL" id="SWKU01000012">
    <property type="protein sequence ID" value="KAF3001968.1"/>
    <property type="molecule type" value="Genomic_DNA"/>
</dbReference>
<dbReference type="Proteomes" id="UP000801428">
    <property type="component" value="Unassembled WGS sequence"/>
</dbReference>
<protein>
    <submittedName>
        <fullName evidence="2">Uncharacterized protein</fullName>
    </submittedName>
</protein>
<comment type="caution">
    <text evidence="2">The sequence shown here is derived from an EMBL/GenBank/DDBJ whole genome shotgun (WGS) entry which is preliminary data.</text>
</comment>
<evidence type="ECO:0000313" key="2">
    <source>
        <dbReference type="EMBL" id="KAF3001968.1"/>
    </source>
</evidence>
<gene>
    <name evidence="2" type="ORF">E8E13_007532</name>
</gene>
<name>A0A9P4TE70_CURKU</name>